<dbReference type="AlphaFoldDB" id="A0ABD1NUN6"/>
<gene>
    <name evidence="8" type="ORF">Adt_47660</name>
</gene>
<feature type="transmembrane region" description="Helical" evidence="6">
    <location>
        <begin position="7"/>
        <end position="25"/>
    </location>
</feature>
<evidence type="ECO:0000313" key="8">
    <source>
        <dbReference type="EMBL" id="KAL2454838.1"/>
    </source>
</evidence>
<feature type="transmembrane region" description="Helical" evidence="6">
    <location>
        <begin position="272"/>
        <end position="292"/>
    </location>
</feature>
<evidence type="ECO:0000259" key="7">
    <source>
        <dbReference type="Pfam" id="PF00892"/>
    </source>
</evidence>
<feature type="transmembrane region" description="Helical" evidence="6">
    <location>
        <begin position="66"/>
        <end position="87"/>
    </location>
</feature>
<dbReference type="GO" id="GO:0016020">
    <property type="term" value="C:membrane"/>
    <property type="evidence" value="ECO:0007669"/>
    <property type="project" value="UniProtKB-SubCell"/>
</dbReference>
<feature type="domain" description="EamA" evidence="7">
    <location>
        <begin position="13"/>
        <end position="148"/>
    </location>
</feature>
<feature type="transmembrane region" description="Helical" evidence="6">
    <location>
        <begin position="208"/>
        <end position="229"/>
    </location>
</feature>
<comment type="caution">
    <text evidence="8">The sequence shown here is derived from an EMBL/GenBank/DDBJ whole genome shotgun (WGS) entry which is preliminary data.</text>
</comment>
<feature type="transmembrane region" description="Helical" evidence="6">
    <location>
        <begin position="298"/>
        <end position="316"/>
    </location>
</feature>
<feature type="transmembrane region" description="Helical" evidence="6">
    <location>
        <begin position="37"/>
        <end position="59"/>
    </location>
</feature>
<evidence type="ECO:0000256" key="1">
    <source>
        <dbReference type="ARBA" id="ARBA00004141"/>
    </source>
</evidence>
<evidence type="ECO:0000256" key="3">
    <source>
        <dbReference type="ARBA" id="ARBA00022692"/>
    </source>
</evidence>
<organism evidence="8 9">
    <name type="scientific">Abeliophyllum distichum</name>
    <dbReference type="NCBI Taxonomy" id="126358"/>
    <lineage>
        <taxon>Eukaryota</taxon>
        <taxon>Viridiplantae</taxon>
        <taxon>Streptophyta</taxon>
        <taxon>Embryophyta</taxon>
        <taxon>Tracheophyta</taxon>
        <taxon>Spermatophyta</taxon>
        <taxon>Magnoliopsida</taxon>
        <taxon>eudicotyledons</taxon>
        <taxon>Gunneridae</taxon>
        <taxon>Pentapetalae</taxon>
        <taxon>asterids</taxon>
        <taxon>lamiids</taxon>
        <taxon>Lamiales</taxon>
        <taxon>Oleaceae</taxon>
        <taxon>Forsythieae</taxon>
        <taxon>Abeliophyllum</taxon>
    </lineage>
</organism>
<name>A0ABD1NUN6_9LAMI</name>
<dbReference type="InterPro" id="IPR030184">
    <property type="entry name" value="WAT1-related"/>
</dbReference>
<proteinExistence type="inferred from homology"/>
<dbReference type="InterPro" id="IPR037185">
    <property type="entry name" value="EmrE-like"/>
</dbReference>
<keyword evidence="4 6" id="KW-1133">Transmembrane helix</keyword>
<sequence length="348" mass="38187">MGIESVFPYVGMVIVQFAQVGLMIASKVAMSNGMTTFTFAFYSNALASLILLPISFCLYRSARPPLFYTFLCGFFLLGLIGFLVQIFGYTGLMYASASLSSAMMNLIPGFTFILAIIFRMEKLACRTSSFQAKSIGTVVSMVGAFIVTLYKGPQILTSQSSSRLLDNYIQTPQSSWIIGGLFLAVDCAVTSGYTIVQALILKKYPAELIIVFFYCFFAAILSTMVSLIVDRDLSAWRLQPNIRLIAVLYSGIFGSAFQVSVTAWCLHRRGPLFVAMFHPLSIVISAALEIIFLGDILYLGSLVGSIVIVIGFYSVMWGKTKEVEVVDDNVTRSVKVPLLPAKDEEINA</sequence>
<evidence type="ECO:0000256" key="5">
    <source>
        <dbReference type="ARBA" id="ARBA00023136"/>
    </source>
</evidence>
<dbReference type="InterPro" id="IPR000620">
    <property type="entry name" value="EamA_dom"/>
</dbReference>
<reference evidence="9" key="1">
    <citation type="submission" date="2024-07" db="EMBL/GenBank/DDBJ databases">
        <title>Two chromosome-level genome assemblies of Korean endemic species Abeliophyllum distichum and Forsythia ovata (Oleaceae).</title>
        <authorList>
            <person name="Jang H."/>
        </authorList>
    </citation>
    <scope>NUCLEOTIDE SEQUENCE [LARGE SCALE GENOMIC DNA]</scope>
</reference>
<protein>
    <recommendedName>
        <fullName evidence="6">WAT1-related protein</fullName>
    </recommendedName>
</protein>
<feature type="transmembrane region" description="Helical" evidence="6">
    <location>
        <begin position="241"/>
        <end position="265"/>
    </location>
</feature>
<dbReference type="Proteomes" id="UP001604336">
    <property type="component" value="Unassembled WGS sequence"/>
</dbReference>
<dbReference type="PANTHER" id="PTHR31218">
    <property type="entry name" value="WAT1-RELATED PROTEIN"/>
    <property type="match status" value="1"/>
</dbReference>
<keyword evidence="9" id="KW-1185">Reference proteome</keyword>
<comment type="similarity">
    <text evidence="2 6">Belongs to the drug/metabolite transporter (DMT) superfamily. Plant drug/metabolite exporter (P-DME) (TC 2.A.7.4) family.</text>
</comment>
<evidence type="ECO:0000256" key="2">
    <source>
        <dbReference type="ARBA" id="ARBA00007635"/>
    </source>
</evidence>
<feature type="transmembrane region" description="Helical" evidence="6">
    <location>
        <begin position="93"/>
        <end position="118"/>
    </location>
</feature>
<accession>A0ABD1NUN6</accession>
<evidence type="ECO:0000313" key="9">
    <source>
        <dbReference type="Proteomes" id="UP001604336"/>
    </source>
</evidence>
<comment type="subcellular location">
    <subcellularLocation>
        <location evidence="1 6">Membrane</location>
        <topology evidence="1 6">Multi-pass membrane protein</topology>
    </subcellularLocation>
</comment>
<dbReference type="SUPFAM" id="SSF103481">
    <property type="entry name" value="Multidrug resistance efflux transporter EmrE"/>
    <property type="match status" value="2"/>
</dbReference>
<feature type="transmembrane region" description="Helical" evidence="6">
    <location>
        <begin position="176"/>
        <end position="196"/>
    </location>
</feature>
<evidence type="ECO:0000256" key="6">
    <source>
        <dbReference type="RuleBase" id="RU363077"/>
    </source>
</evidence>
<keyword evidence="5 6" id="KW-0472">Membrane</keyword>
<dbReference type="Pfam" id="PF00892">
    <property type="entry name" value="EamA"/>
    <property type="match status" value="2"/>
</dbReference>
<evidence type="ECO:0000256" key="4">
    <source>
        <dbReference type="ARBA" id="ARBA00022989"/>
    </source>
</evidence>
<feature type="domain" description="EamA" evidence="7">
    <location>
        <begin position="179"/>
        <end position="315"/>
    </location>
</feature>
<keyword evidence="3 6" id="KW-0812">Transmembrane</keyword>
<feature type="transmembrane region" description="Helical" evidence="6">
    <location>
        <begin position="130"/>
        <end position="150"/>
    </location>
</feature>
<dbReference type="EMBL" id="JBFOLK010000262">
    <property type="protein sequence ID" value="KAL2454838.1"/>
    <property type="molecule type" value="Genomic_DNA"/>
</dbReference>